<evidence type="ECO:0000313" key="3">
    <source>
        <dbReference type="Proteomes" id="UP000054270"/>
    </source>
</evidence>
<dbReference type="AlphaFoldDB" id="A0A0D2LN84"/>
<protein>
    <submittedName>
        <fullName evidence="2">Uncharacterized protein</fullName>
    </submittedName>
</protein>
<keyword evidence="3" id="KW-1185">Reference proteome</keyword>
<gene>
    <name evidence="2" type="ORF">HYPSUDRAFT_210480</name>
</gene>
<dbReference type="EMBL" id="KN817518">
    <property type="protein sequence ID" value="KJA29547.1"/>
    <property type="molecule type" value="Genomic_DNA"/>
</dbReference>
<proteinExistence type="predicted"/>
<evidence type="ECO:0000313" key="2">
    <source>
        <dbReference type="EMBL" id="KJA29547.1"/>
    </source>
</evidence>
<accession>A0A0D2LN84</accession>
<sequence length="160" mass="18301">MGASERPLITDRVKRIDAAFSFNAEPRPNHTMVLRPRSYAQANQCEFQNFSNTNFDIAPRKLYLARGIYGFYWRRAKSPLPPVAWHPQNIRNAHGRERTSNQSRPDMIAQTARLRRLVWAEKEDEQTPSAQKPGYDASGAPPRISAAAGDPRTHPRLLHR</sequence>
<dbReference type="Proteomes" id="UP000054270">
    <property type="component" value="Unassembled WGS sequence"/>
</dbReference>
<reference evidence="3" key="1">
    <citation type="submission" date="2014-04" db="EMBL/GenBank/DDBJ databases">
        <title>Evolutionary Origins and Diversification of the Mycorrhizal Mutualists.</title>
        <authorList>
            <consortium name="DOE Joint Genome Institute"/>
            <consortium name="Mycorrhizal Genomics Consortium"/>
            <person name="Kohler A."/>
            <person name="Kuo A."/>
            <person name="Nagy L.G."/>
            <person name="Floudas D."/>
            <person name="Copeland A."/>
            <person name="Barry K.W."/>
            <person name="Cichocki N."/>
            <person name="Veneault-Fourrey C."/>
            <person name="LaButti K."/>
            <person name="Lindquist E.A."/>
            <person name="Lipzen A."/>
            <person name="Lundell T."/>
            <person name="Morin E."/>
            <person name="Murat C."/>
            <person name="Riley R."/>
            <person name="Ohm R."/>
            <person name="Sun H."/>
            <person name="Tunlid A."/>
            <person name="Henrissat B."/>
            <person name="Grigoriev I.V."/>
            <person name="Hibbett D.S."/>
            <person name="Martin F."/>
        </authorList>
    </citation>
    <scope>NUCLEOTIDE SEQUENCE [LARGE SCALE GENOMIC DNA]</scope>
    <source>
        <strain evidence="3">FD-334 SS-4</strain>
    </source>
</reference>
<name>A0A0D2LN84_HYPSF</name>
<feature type="region of interest" description="Disordered" evidence="1">
    <location>
        <begin position="121"/>
        <end position="160"/>
    </location>
</feature>
<organism evidence="2 3">
    <name type="scientific">Hypholoma sublateritium (strain FD-334 SS-4)</name>
    <dbReference type="NCBI Taxonomy" id="945553"/>
    <lineage>
        <taxon>Eukaryota</taxon>
        <taxon>Fungi</taxon>
        <taxon>Dikarya</taxon>
        <taxon>Basidiomycota</taxon>
        <taxon>Agaricomycotina</taxon>
        <taxon>Agaricomycetes</taxon>
        <taxon>Agaricomycetidae</taxon>
        <taxon>Agaricales</taxon>
        <taxon>Agaricineae</taxon>
        <taxon>Strophariaceae</taxon>
        <taxon>Hypholoma</taxon>
    </lineage>
</organism>
<evidence type="ECO:0000256" key="1">
    <source>
        <dbReference type="SAM" id="MobiDB-lite"/>
    </source>
</evidence>